<evidence type="ECO:0000256" key="2">
    <source>
        <dbReference type="SAM" id="SignalP"/>
    </source>
</evidence>
<evidence type="ECO:0000256" key="1">
    <source>
        <dbReference type="SAM" id="MobiDB-lite"/>
    </source>
</evidence>
<feature type="region of interest" description="Disordered" evidence="1">
    <location>
        <begin position="193"/>
        <end position="225"/>
    </location>
</feature>
<dbReference type="EMBL" id="KV700139">
    <property type="protein sequence ID" value="OCF30988.1"/>
    <property type="molecule type" value="Genomic_DNA"/>
</dbReference>
<evidence type="ECO:0000313" key="3">
    <source>
        <dbReference type="EMBL" id="OCF30988.1"/>
    </source>
</evidence>
<proteinExistence type="predicted"/>
<reference evidence="4" key="2">
    <citation type="submission" date="2013-12" db="EMBL/GenBank/DDBJ databases">
        <title>Evolution of pathogenesis and genome organization in the Tremellales.</title>
        <authorList>
            <person name="Cuomo C."/>
            <person name="Litvintseva A."/>
            <person name="Heitman J."/>
            <person name="Chen Y."/>
            <person name="Sun S."/>
            <person name="Springer D."/>
            <person name="Dromer F."/>
            <person name="Young S."/>
            <person name="Zeng Q."/>
            <person name="Chapman S."/>
            <person name="Gujja S."/>
            <person name="Saif S."/>
            <person name="Birren B."/>
        </authorList>
    </citation>
    <scope>NUCLEOTIDE SEQUENCE [LARGE SCALE GENOMIC DNA]</scope>
    <source>
        <strain evidence="4">BCC8398</strain>
    </source>
</reference>
<evidence type="ECO:0000313" key="4">
    <source>
        <dbReference type="Proteomes" id="UP000092666"/>
    </source>
</evidence>
<organism evidence="3 4">
    <name type="scientific">Kwoniella heveanensis BCC8398</name>
    <dbReference type="NCBI Taxonomy" id="1296120"/>
    <lineage>
        <taxon>Eukaryota</taxon>
        <taxon>Fungi</taxon>
        <taxon>Dikarya</taxon>
        <taxon>Basidiomycota</taxon>
        <taxon>Agaricomycotina</taxon>
        <taxon>Tremellomycetes</taxon>
        <taxon>Tremellales</taxon>
        <taxon>Cryptococcaceae</taxon>
        <taxon>Kwoniella</taxon>
    </lineage>
</organism>
<sequence>MLLLLLLISPLLLKAPAQNQKISIPSVDCRSLHDFACDFYCNIHETDAELTFIETGSNLVELECLDGETRSGLSGIGKELLSCLKCIASDRPGSKETPQVKFWANICDVAWNQSIDKAVDMLQQSYTSYPGGYECGSDEGATATGFPTTLLSVSRVTGTLMNGGDLPTTTSSASSDTGYRYTGTPASAYLTDTASSTGRASSTNGVPGLVNGNDNSSVGLSDEQVGGTGGAAWRAGCGRDMAILAFFGGVIGILAIIN</sequence>
<keyword evidence="2" id="KW-0732">Signal</keyword>
<accession>A0A1B9GJ17</accession>
<feature type="compositionally biased region" description="Polar residues" evidence="1">
    <location>
        <begin position="193"/>
        <end position="205"/>
    </location>
</feature>
<reference evidence="3 4" key="1">
    <citation type="submission" date="2013-07" db="EMBL/GenBank/DDBJ databases">
        <title>The Genome Sequence of Cryptococcus heveanensis BCC8398.</title>
        <authorList>
            <consortium name="The Broad Institute Genome Sequencing Platform"/>
            <person name="Cuomo C."/>
            <person name="Litvintseva A."/>
            <person name="Chen Y."/>
            <person name="Heitman J."/>
            <person name="Sun S."/>
            <person name="Springer D."/>
            <person name="Dromer F."/>
            <person name="Young S.K."/>
            <person name="Zeng Q."/>
            <person name="Gargeya S."/>
            <person name="Fitzgerald M."/>
            <person name="Abouelleil A."/>
            <person name="Alvarado L."/>
            <person name="Berlin A.M."/>
            <person name="Chapman S.B."/>
            <person name="Dewar J."/>
            <person name="Goldberg J."/>
            <person name="Griggs A."/>
            <person name="Gujja S."/>
            <person name="Hansen M."/>
            <person name="Howarth C."/>
            <person name="Imamovic A."/>
            <person name="Larimer J."/>
            <person name="McCowan C."/>
            <person name="Murphy C."/>
            <person name="Pearson M."/>
            <person name="Priest M."/>
            <person name="Roberts A."/>
            <person name="Saif S."/>
            <person name="Shea T."/>
            <person name="Sykes S."/>
            <person name="Wortman J."/>
            <person name="Nusbaum C."/>
            <person name="Birren B."/>
        </authorList>
    </citation>
    <scope>NUCLEOTIDE SEQUENCE [LARGE SCALE GENOMIC DNA]</scope>
    <source>
        <strain evidence="3 4">BCC8398</strain>
    </source>
</reference>
<dbReference type="AlphaFoldDB" id="A0A1B9GJ17"/>
<dbReference type="Proteomes" id="UP000092666">
    <property type="component" value="Unassembled WGS sequence"/>
</dbReference>
<name>A0A1B9GJ17_9TREE</name>
<feature type="chain" id="PRO_5008627094" evidence="2">
    <location>
        <begin position="18"/>
        <end position="258"/>
    </location>
</feature>
<keyword evidence="4" id="KW-1185">Reference proteome</keyword>
<protein>
    <submittedName>
        <fullName evidence="3">Uncharacterized protein</fullName>
    </submittedName>
</protein>
<gene>
    <name evidence="3" type="ORF">I316_07395</name>
</gene>
<feature type="signal peptide" evidence="2">
    <location>
        <begin position="1"/>
        <end position="17"/>
    </location>
</feature>